<dbReference type="EMBL" id="JACXYU010000010">
    <property type="protein sequence ID" value="MBD3933499.1"/>
    <property type="molecule type" value="Genomic_DNA"/>
</dbReference>
<dbReference type="AlphaFoldDB" id="A0A927F3H6"/>
<dbReference type="Pfam" id="PF19562">
    <property type="entry name" value="DUF6084"/>
    <property type="match status" value="1"/>
</dbReference>
<gene>
    <name evidence="1" type="ORF">IF129_18305</name>
</gene>
<accession>A0A927F3H6</accession>
<reference evidence="1" key="1">
    <citation type="submission" date="2020-09" db="EMBL/GenBank/DDBJ databases">
        <title>Secondary metabolite and genome analysis of marine Streptomyces chumphonensis KK1-2T.</title>
        <authorList>
            <person name="Phongsopitanun W."/>
            <person name="Kanchanasin P."/>
            <person name="Pittayakhajonwut P."/>
            <person name="Suwanborirux K."/>
            <person name="Tanasupawat S."/>
        </authorList>
    </citation>
    <scope>NUCLEOTIDE SEQUENCE</scope>
    <source>
        <strain evidence="1">KK1-2</strain>
    </source>
</reference>
<evidence type="ECO:0000313" key="1">
    <source>
        <dbReference type="EMBL" id="MBD3933499.1"/>
    </source>
</evidence>
<comment type="caution">
    <text evidence="1">The sequence shown here is derived from an EMBL/GenBank/DDBJ whole genome shotgun (WGS) entry which is preliminary data.</text>
</comment>
<dbReference type="RefSeq" id="WP_191210803.1">
    <property type="nucleotide sequence ID" value="NZ_BAABKL010000012.1"/>
</dbReference>
<dbReference type="Proteomes" id="UP000632289">
    <property type="component" value="Unassembled WGS sequence"/>
</dbReference>
<sequence length="240" mass="26578">MTAPERTPAAAPDLPDLDFAVTGAEQERFAAVPALRFGVEITRTGGGPVRSVSLTTALRIDVARRRYDPATQRALAELFGAAERWGTTLHPLAWAQTTLQVPAFDRRTRVDVVVPCGYDTEIAVTKYLSAVRDGEVPLDFLFSGTVFYAGADGGLRTARVSWSKDATYRMPAPLWHGLIGRYYPDSPWLRLPRETWERLDAYRVRHVLTDWDATVRSLLDHAETGEQPPAGDRDAHTTAS</sequence>
<proteinExistence type="predicted"/>
<name>A0A927F3H6_9ACTN</name>
<evidence type="ECO:0000313" key="2">
    <source>
        <dbReference type="Proteomes" id="UP000632289"/>
    </source>
</evidence>
<dbReference type="InterPro" id="IPR045730">
    <property type="entry name" value="DUF6084"/>
</dbReference>
<keyword evidence="2" id="KW-1185">Reference proteome</keyword>
<organism evidence="1 2">
    <name type="scientific">Streptomyces chumphonensis</name>
    <dbReference type="NCBI Taxonomy" id="1214925"/>
    <lineage>
        <taxon>Bacteria</taxon>
        <taxon>Bacillati</taxon>
        <taxon>Actinomycetota</taxon>
        <taxon>Actinomycetes</taxon>
        <taxon>Kitasatosporales</taxon>
        <taxon>Streptomycetaceae</taxon>
        <taxon>Streptomyces</taxon>
    </lineage>
</organism>
<protein>
    <submittedName>
        <fullName evidence="1">Uncharacterized protein</fullName>
    </submittedName>
</protein>